<gene>
    <name evidence="2" type="ORF">AFL42_00245</name>
</gene>
<dbReference type="RefSeq" id="WP_047186459.1">
    <property type="nucleotide sequence ID" value="NZ_JAHHXM010000007.1"/>
</dbReference>
<comment type="caution">
    <text evidence="2">The sequence shown here is derived from an EMBL/GenBank/DDBJ whole genome shotgun (WGS) entry which is preliminary data.</text>
</comment>
<feature type="coiled-coil region" evidence="1">
    <location>
        <begin position="10"/>
        <end position="44"/>
    </location>
</feature>
<dbReference type="InterPro" id="IPR019673">
    <property type="entry name" value="Spore_germination_GerPC"/>
</dbReference>
<protein>
    <submittedName>
        <fullName evidence="2">Uncharacterized protein</fullName>
    </submittedName>
</protein>
<sequence>MYGQDWNQYVYELQRHIQNLEIRMKNLEDQVHQLNANKESKDRVNIEKVEYKFDQLKIETLSGSLHIGLSPENLEQMEDFALGQTNQQTAQSLPLFNQKLCTDLSDWLHQSGPNMINDLANTHERTIDSSHQSLLLQDIQKQLPNRISYYKEQAEKDNNISEEQEFESFIKSKVMEEIQHSLANYIKKYKG</sequence>
<proteinExistence type="predicted"/>
<accession>A0ABR5MNL0</accession>
<evidence type="ECO:0000256" key="1">
    <source>
        <dbReference type="SAM" id="Coils"/>
    </source>
</evidence>
<dbReference type="Pfam" id="PF10737">
    <property type="entry name" value="GerPC"/>
    <property type="match status" value="1"/>
</dbReference>
<name>A0ABR5MNL0_9BACI</name>
<dbReference type="Proteomes" id="UP000037854">
    <property type="component" value="Unassembled WGS sequence"/>
</dbReference>
<organism evidence="2 3">
    <name type="scientific">Oceanobacillus caeni</name>
    <dbReference type="NCBI Taxonomy" id="405946"/>
    <lineage>
        <taxon>Bacteria</taxon>
        <taxon>Bacillati</taxon>
        <taxon>Bacillota</taxon>
        <taxon>Bacilli</taxon>
        <taxon>Bacillales</taxon>
        <taxon>Bacillaceae</taxon>
        <taxon>Oceanobacillus</taxon>
    </lineage>
</organism>
<evidence type="ECO:0000313" key="2">
    <source>
        <dbReference type="EMBL" id="KPH79180.1"/>
    </source>
</evidence>
<keyword evidence="1" id="KW-0175">Coiled coil</keyword>
<reference evidence="2 3" key="1">
    <citation type="submission" date="2015-07" db="EMBL/GenBank/DDBJ databases">
        <title>High-quality draft genome sequence of Oceanobacillus caeni HM6, a bacillus isolated from a human feces.</title>
        <authorList>
            <person name="Kumar J."/>
            <person name="Verma M.K."/>
            <person name="Pandey R."/>
            <person name="Bhambi M."/>
            <person name="Chauhan N."/>
        </authorList>
    </citation>
    <scope>NUCLEOTIDE SEQUENCE [LARGE SCALE GENOMIC DNA]</scope>
    <source>
        <strain evidence="2 3">HM6</strain>
    </source>
</reference>
<keyword evidence="3" id="KW-1185">Reference proteome</keyword>
<evidence type="ECO:0000313" key="3">
    <source>
        <dbReference type="Proteomes" id="UP000037854"/>
    </source>
</evidence>
<dbReference type="EMBL" id="LGTK01000001">
    <property type="protein sequence ID" value="KPH79180.1"/>
    <property type="molecule type" value="Genomic_DNA"/>
</dbReference>